<dbReference type="OrthoDB" id="448266at2759"/>
<dbReference type="EMBL" id="LSRX01000926">
    <property type="protein sequence ID" value="OLP86254.1"/>
    <property type="molecule type" value="Genomic_DNA"/>
</dbReference>
<dbReference type="InterPro" id="IPR056498">
    <property type="entry name" value="DAAF9_N"/>
</dbReference>
<evidence type="ECO:0000256" key="1">
    <source>
        <dbReference type="SAM" id="MobiDB-lite"/>
    </source>
</evidence>
<comment type="caution">
    <text evidence="3">The sequence shown here is derived from an EMBL/GenBank/DDBJ whole genome shotgun (WGS) entry which is preliminary data.</text>
</comment>
<dbReference type="PANTHER" id="PTHR33664:SF1">
    <property type="entry name" value="DYNEIN AXONEMAL ASSEMBLY FACTOR 9"/>
    <property type="match status" value="1"/>
</dbReference>
<evidence type="ECO:0000313" key="4">
    <source>
        <dbReference type="Proteomes" id="UP000186817"/>
    </source>
</evidence>
<feature type="compositionally biased region" description="Basic and acidic residues" evidence="1">
    <location>
        <begin position="767"/>
        <end position="779"/>
    </location>
</feature>
<feature type="region of interest" description="Disordered" evidence="1">
    <location>
        <begin position="747"/>
        <end position="800"/>
    </location>
</feature>
<protein>
    <recommendedName>
        <fullName evidence="2">DAAF9 N-terminal domain-containing protein</fullName>
    </recommendedName>
</protein>
<dbReference type="Proteomes" id="UP000186817">
    <property type="component" value="Unassembled WGS sequence"/>
</dbReference>
<accession>A0A1Q9CTJ3</accession>
<gene>
    <name evidence="3" type="ORF">AK812_SmicGene32660</name>
</gene>
<feature type="region of interest" description="Disordered" evidence="1">
    <location>
        <begin position="402"/>
        <end position="425"/>
    </location>
</feature>
<feature type="compositionally biased region" description="Basic and acidic residues" evidence="1">
    <location>
        <begin position="404"/>
        <end position="419"/>
    </location>
</feature>
<dbReference type="Pfam" id="PF23281">
    <property type="entry name" value="DAAF9_N"/>
    <property type="match status" value="1"/>
</dbReference>
<dbReference type="InterPro" id="IPR040342">
    <property type="entry name" value="DNAAF9"/>
</dbReference>
<keyword evidence="4" id="KW-1185">Reference proteome</keyword>
<reference evidence="3 4" key="1">
    <citation type="submission" date="2016-02" db="EMBL/GenBank/DDBJ databases">
        <title>Genome analysis of coral dinoflagellate symbionts highlights evolutionary adaptations to a symbiotic lifestyle.</title>
        <authorList>
            <person name="Aranda M."/>
            <person name="Li Y."/>
            <person name="Liew Y.J."/>
            <person name="Baumgarten S."/>
            <person name="Simakov O."/>
            <person name="Wilson M."/>
            <person name="Piel J."/>
            <person name="Ashoor H."/>
            <person name="Bougouffa S."/>
            <person name="Bajic V.B."/>
            <person name="Ryu T."/>
            <person name="Ravasi T."/>
            <person name="Bayer T."/>
            <person name="Micklem G."/>
            <person name="Kim H."/>
            <person name="Bhak J."/>
            <person name="Lajeunesse T.C."/>
            <person name="Voolstra C.R."/>
        </authorList>
    </citation>
    <scope>NUCLEOTIDE SEQUENCE [LARGE SCALE GENOMIC DNA]</scope>
    <source>
        <strain evidence="3 4">CCMP2467</strain>
    </source>
</reference>
<dbReference type="PANTHER" id="PTHR33664">
    <property type="entry name" value="RCG26366"/>
    <property type="match status" value="1"/>
</dbReference>
<dbReference type="AlphaFoldDB" id="A0A1Q9CTJ3"/>
<feature type="domain" description="DAAF9 N-terminal" evidence="2">
    <location>
        <begin position="27"/>
        <end position="208"/>
    </location>
</feature>
<feature type="region of interest" description="Disordered" evidence="1">
    <location>
        <begin position="481"/>
        <end position="528"/>
    </location>
</feature>
<feature type="compositionally biased region" description="Polar residues" evidence="1">
    <location>
        <begin position="486"/>
        <end position="505"/>
    </location>
</feature>
<evidence type="ECO:0000313" key="3">
    <source>
        <dbReference type="EMBL" id="OLP86254.1"/>
    </source>
</evidence>
<organism evidence="3 4">
    <name type="scientific">Symbiodinium microadriaticum</name>
    <name type="common">Dinoflagellate</name>
    <name type="synonym">Zooxanthella microadriatica</name>
    <dbReference type="NCBI Taxonomy" id="2951"/>
    <lineage>
        <taxon>Eukaryota</taxon>
        <taxon>Sar</taxon>
        <taxon>Alveolata</taxon>
        <taxon>Dinophyceae</taxon>
        <taxon>Suessiales</taxon>
        <taxon>Symbiodiniaceae</taxon>
        <taxon>Symbiodinium</taxon>
    </lineage>
</organism>
<proteinExistence type="predicted"/>
<name>A0A1Q9CTJ3_SYMMI</name>
<evidence type="ECO:0000259" key="2">
    <source>
        <dbReference type="Pfam" id="PF23281"/>
    </source>
</evidence>
<sequence length="800" mass="88195">MAASQPSSTKRLADRPVWLKSADLTGYSALACRARWIQLQILRKSRGLTAVIIGSGPDVSFNGANEVALSWLLLGISGRELLASTVDTVYSECFVCIRADRTYIFCKRSVQQEVVMRTALWEAVTIIVPSEEDEADADKYEALKIGAFIDMVKSCSSLGVFVRELDTGHDLKMTVERWPLVQAFGFDDYGHGFLTLRRQVVNLEADFQQKILAAWDLQSMLWARSLVSKLQKAWEDALLCYDSHAGKDFLAVSPLLDYFLYGRLSMTDEDVVALREGQTGAPALQLNPAPRVLFGVESDKIVLGIIPTGDEPPQHFAPDAQHMIWEGVDPVTGIAATRTYLLNTPFEKAITMAMQTGPPYVPSGLQLRQSPVLSSRRHCVFQACGHLRPAFIAVGVGAVSSRRRLPDTRRQQTKVRAEESGSESVPTQLIPDEFFDEPQVDTFQSCLMQCQALRRKVQEELAYELEDDVWESLKARSLTKPLKASGQAQQEVAPTPLQSGLTTPQEAGLASQPAPPQGASEEGPSLLQPFSFEDSTAVGLTAASLGADINDQTAMKNWLAKPVQNNQQVFEMVRSYHRAITRPEMYNLVLQLEAALKTVDETVLKVLTSGWPNFMKPDQYINVLTQAFMEKFGGSSGTPLYSDESTPVHGKHIRDKGDFVGRLEVVLELARLMEVPSTEEANMSGKRVAKGKGKKHWSNTVIWNSYCCPYPFTLSLTKVDEVAFVWDEYCDKKGKAAEKVGDYAISTNRRKPAAPDHAAGPGPDPFLHTDDVEMQDDRGSASQSRGSGYKGGRAGKNDGS</sequence>